<comment type="subcellular location">
    <subcellularLocation>
        <location evidence="1">Mitochondrion</location>
    </subcellularLocation>
</comment>
<name>A0A6G1SDV1_9ACAR</name>
<evidence type="ECO:0000256" key="1">
    <source>
        <dbReference type="ARBA" id="ARBA00004173"/>
    </source>
</evidence>
<dbReference type="GO" id="GO:0005840">
    <property type="term" value="C:ribosome"/>
    <property type="evidence" value="ECO:0007669"/>
    <property type="project" value="UniProtKB-KW"/>
</dbReference>
<accession>A0A6G1SDV1</accession>
<dbReference type="Pfam" id="PF14955">
    <property type="entry name" value="MRP-S24"/>
    <property type="match status" value="1"/>
</dbReference>
<evidence type="ECO:0000256" key="4">
    <source>
        <dbReference type="ARBA" id="ARBA00022980"/>
    </source>
</evidence>
<evidence type="ECO:0000256" key="3">
    <source>
        <dbReference type="ARBA" id="ARBA00022946"/>
    </source>
</evidence>
<keyword evidence="6" id="KW-0687">Ribonucleoprotein</keyword>
<organism evidence="7">
    <name type="scientific">Aceria tosichella</name>
    <name type="common">wheat curl mite</name>
    <dbReference type="NCBI Taxonomy" id="561515"/>
    <lineage>
        <taxon>Eukaryota</taxon>
        <taxon>Metazoa</taxon>
        <taxon>Ecdysozoa</taxon>
        <taxon>Arthropoda</taxon>
        <taxon>Chelicerata</taxon>
        <taxon>Arachnida</taxon>
        <taxon>Acari</taxon>
        <taxon>Acariformes</taxon>
        <taxon>Trombidiformes</taxon>
        <taxon>Prostigmata</taxon>
        <taxon>Eupodina</taxon>
        <taxon>Eriophyoidea</taxon>
        <taxon>Eriophyidae</taxon>
        <taxon>Eriophyinae</taxon>
        <taxon>Aceriini</taxon>
        <taxon>Aceria</taxon>
    </lineage>
</organism>
<proteinExistence type="inferred from homology"/>
<comment type="similarity">
    <text evidence="2">Belongs to the universal ribosomal protein uS3 family.</text>
</comment>
<dbReference type="GO" id="GO:1990904">
    <property type="term" value="C:ribonucleoprotein complex"/>
    <property type="evidence" value="ECO:0007669"/>
    <property type="project" value="UniProtKB-KW"/>
</dbReference>
<dbReference type="AlphaFoldDB" id="A0A6G1SDV1"/>
<evidence type="ECO:0000313" key="7">
    <source>
        <dbReference type="EMBL" id="MDE48132.1"/>
    </source>
</evidence>
<evidence type="ECO:0000256" key="2">
    <source>
        <dbReference type="ARBA" id="ARBA00010761"/>
    </source>
</evidence>
<dbReference type="InterPro" id="IPR026146">
    <property type="entry name" value="Ribosomal_uS3m"/>
</dbReference>
<keyword evidence="3" id="KW-0809">Transit peptide</keyword>
<dbReference type="EMBL" id="GGYP01003361">
    <property type="protein sequence ID" value="MDE48132.1"/>
    <property type="molecule type" value="Transcribed_RNA"/>
</dbReference>
<reference evidence="7" key="1">
    <citation type="submission" date="2018-10" db="EMBL/GenBank/DDBJ databases">
        <title>Transcriptome assembly of Aceria tosichella (Wheat curl mite) Type 2.</title>
        <authorList>
            <person name="Scully E.D."/>
            <person name="Geib S.M."/>
            <person name="Palmer N.A."/>
            <person name="Gupta A.K."/>
            <person name="Sarath G."/>
            <person name="Tatineni S."/>
        </authorList>
    </citation>
    <scope>NUCLEOTIDE SEQUENCE</scope>
    <source>
        <strain evidence="7">LincolnNE</strain>
    </source>
</reference>
<gene>
    <name evidence="7" type="primary">mRpS24</name>
    <name evidence="7" type="ORF">g.971</name>
</gene>
<dbReference type="GO" id="GO:0006412">
    <property type="term" value="P:translation"/>
    <property type="evidence" value="ECO:0007669"/>
    <property type="project" value="TreeGrafter"/>
</dbReference>
<keyword evidence="4 7" id="KW-0689">Ribosomal protein</keyword>
<evidence type="ECO:0000256" key="5">
    <source>
        <dbReference type="ARBA" id="ARBA00023128"/>
    </source>
</evidence>
<evidence type="ECO:0000256" key="6">
    <source>
        <dbReference type="ARBA" id="ARBA00023274"/>
    </source>
</evidence>
<dbReference type="GO" id="GO:0005739">
    <property type="term" value="C:mitochondrion"/>
    <property type="evidence" value="ECO:0007669"/>
    <property type="project" value="UniProtKB-SubCell"/>
</dbReference>
<protein>
    <submittedName>
        <fullName evidence="7">28S ribosomal protein S24, mitochondrial</fullName>
    </submittedName>
</protein>
<dbReference type="PANTHER" id="PTHR21244:SF1">
    <property type="entry name" value="SMALL RIBOSOMAL SUBUNIT PROTEIN US3M"/>
    <property type="match status" value="1"/>
</dbReference>
<sequence>MMLILAKRALNPRSVDALSGFLRLAAIHKSDIHTTNVLAIKTAGRHKPTTKRDKPLTYEQANKPDMIGVRKSWNTFNTSGLVDSIRCAETAHEDILIRKFIHGTWPKLLASDVIIKRRGNQIVLNFMAVRMTSPMSIYFLIGYTEEILSYMLKSVVKLEIQTIDDSNDLVYKYI</sequence>
<keyword evidence="5" id="KW-0496">Mitochondrion</keyword>
<dbReference type="PANTHER" id="PTHR21244">
    <property type="entry name" value="MITOCHONDRIAL 28S RIBOSOMAL PROTEIN S24"/>
    <property type="match status" value="1"/>
</dbReference>